<evidence type="ECO:0000313" key="4">
    <source>
        <dbReference type="Proteomes" id="UP000275027"/>
    </source>
</evidence>
<reference evidence="2 4" key="2">
    <citation type="submission" date="2018-10" db="EMBL/GenBank/DDBJ databases">
        <title>Genomic Encyclopedia of Archaeal and Bacterial Type Strains, Phase II (KMG-II): from individual species to whole genera.</title>
        <authorList>
            <person name="Goeker M."/>
        </authorList>
    </citation>
    <scope>NUCLEOTIDE SEQUENCE [LARGE SCALE GENOMIC DNA]</scope>
    <source>
        <strain evidence="2 4">DSM 21886</strain>
    </source>
</reference>
<dbReference type="EMBL" id="PJND01000007">
    <property type="protein sequence ID" value="PKW29109.1"/>
    <property type="molecule type" value="Genomic_DNA"/>
</dbReference>
<protein>
    <submittedName>
        <fullName evidence="2">Uncharacterized protein</fullName>
    </submittedName>
</protein>
<evidence type="ECO:0000313" key="1">
    <source>
        <dbReference type="EMBL" id="PKW29109.1"/>
    </source>
</evidence>
<evidence type="ECO:0000313" key="2">
    <source>
        <dbReference type="EMBL" id="RLJ35389.1"/>
    </source>
</evidence>
<dbReference type="EMBL" id="RCCB01000010">
    <property type="protein sequence ID" value="RLJ35389.1"/>
    <property type="molecule type" value="Genomic_DNA"/>
</dbReference>
<comment type="caution">
    <text evidence="2">The sequence shown here is derived from an EMBL/GenBank/DDBJ whole genome shotgun (WGS) entry which is preliminary data.</text>
</comment>
<evidence type="ECO:0000313" key="3">
    <source>
        <dbReference type="Proteomes" id="UP000233767"/>
    </source>
</evidence>
<dbReference type="AlphaFoldDB" id="A0A497VB01"/>
<keyword evidence="3" id="KW-1185">Reference proteome</keyword>
<accession>A0A497VB01</accession>
<proteinExistence type="predicted"/>
<name>A0A497VB01_9FLAO</name>
<dbReference type="Proteomes" id="UP000233767">
    <property type="component" value="Unassembled WGS sequence"/>
</dbReference>
<sequence>MIPLRGGMPIKIVKIAPKTTIPASLKFIYGLNHDALTK</sequence>
<reference evidence="1 3" key="1">
    <citation type="submission" date="2017-12" db="EMBL/GenBank/DDBJ databases">
        <title>Genomic Encyclopedia of Type Strains, Phase III (KMG-III): the genomes of soil and plant-associated and newly described type strains.</title>
        <authorList>
            <person name="Whitman W."/>
        </authorList>
    </citation>
    <scope>NUCLEOTIDE SEQUENCE [LARGE SCALE GENOMIC DNA]</scope>
    <source>
        <strain evidence="1 3">IP-10</strain>
    </source>
</reference>
<organism evidence="2 4">
    <name type="scientific">Flavobacterium lindanitolerans</name>
    <dbReference type="NCBI Taxonomy" id="428988"/>
    <lineage>
        <taxon>Bacteria</taxon>
        <taxon>Pseudomonadati</taxon>
        <taxon>Bacteroidota</taxon>
        <taxon>Flavobacteriia</taxon>
        <taxon>Flavobacteriales</taxon>
        <taxon>Flavobacteriaceae</taxon>
        <taxon>Flavobacterium</taxon>
    </lineage>
</organism>
<dbReference type="Proteomes" id="UP000275027">
    <property type="component" value="Unassembled WGS sequence"/>
</dbReference>
<gene>
    <name evidence="1" type="ORF">B0G92_0738</name>
    <name evidence="2" type="ORF">CLV50_0768</name>
</gene>